<gene>
    <name evidence="3" type="primary">LOC115393410</name>
</gene>
<feature type="compositionally biased region" description="Low complexity" evidence="1">
    <location>
        <begin position="388"/>
        <end position="399"/>
    </location>
</feature>
<sequence>MIDQRFVLSARVLGSVHRDSPKLKMFMVSVLWSDEAEVIIYRSFKDFKTFHADLKKRFPNLNPFKKNDRMIPKFRGKARKSSMPQKGSRKSVNRMKFLESYCEKLMKCAPDVTQSLEVSRFFNAKDHDVQSDFTRNRWVSGGGSSTLQPASTVTHPFVTQTYRSVAPYETKDTKNRPFKVALDEKLDVLIKDPTGASRGSAPAQGFKPPSPDPLSCRAASSCRLVADLITCVMCRVQLMTGFNDASFLCVSCPRFNSKAGFIPSMYLQPYNNPRAGVYSVKRTLHSSALNLASGRNSQASYSPGVRGETGPDDVFPSPSRYQPGAVSHLHKARSLEVLSEPWKQPGERRDAPAPEADSRRMSSTSAETSFSDFSLSSDDSTGQRREAQSSGAQTAAATPRVPPRPKTEEILTRCTTLTRKAALRNGRS</sequence>
<evidence type="ECO:0000313" key="4">
    <source>
        <dbReference type="Proteomes" id="UP000472267"/>
    </source>
</evidence>
<evidence type="ECO:0000256" key="1">
    <source>
        <dbReference type="SAM" id="MobiDB-lite"/>
    </source>
</evidence>
<dbReference type="GO" id="GO:0042554">
    <property type="term" value="P:superoxide anion generation"/>
    <property type="evidence" value="ECO:0007669"/>
    <property type="project" value="TreeGrafter"/>
</dbReference>
<organism evidence="3 4">
    <name type="scientific">Salarias fasciatus</name>
    <name type="common">Jewelled blenny</name>
    <name type="synonym">Blennius fasciatus</name>
    <dbReference type="NCBI Taxonomy" id="181472"/>
    <lineage>
        <taxon>Eukaryota</taxon>
        <taxon>Metazoa</taxon>
        <taxon>Chordata</taxon>
        <taxon>Craniata</taxon>
        <taxon>Vertebrata</taxon>
        <taxon>Euteleostomi</taxon>
        <taxon>Actinopterygii</taxon>
        <taxon>Neopterygii</taxon>
        <taxon>Teleostei</taxon>
        <taxon>Neoteleostei</taxon>
        <taxon>Acanthomorphata</taxon>
        <taxon>Ovalentaria</taxon>
        <taxon>Blenniimorphae</taxon>
        <taxon>Blenniiformes</taxon>
        <taxon>Blennioidei</taxon>
        <taxon>Blenniidae</taxon>
        <taxon>Salariinae</taxon>
        <taxon>Salarias</taxon>
    </lineage>
</organism>
<evidence type="ECO:0000259" key="2">
    <source>
        <dbReference type="PROSITE" id="PS50195"/>
    </source>
</evidence>
<protein>
    <submittedName>
        <fullName evidence="3">NADPH oxidase organizer 1b</fullName>
    </submittedName>
</protein>
<dbReference type="PANTHER" id="PTHR15706:SF10">
    <property type="entry name" value="NADPH OXIDASE ORGANIZER 1"/>
    <property type="match status" value="1"/>
</dbReference>
<dbReference type="AlphaFoldDB" id="A0A672H2T5"/>
<dbReference type="Pfam" id="PF00787">
    <property type="entry name" value="PX"/>
    <property type="match status" value="1"/>
</dbReference>
<dbReference type="SMART" id="SM00312">
    <property type="entry name" value="PX"/>
    <property type="match status" value="1"/>
</dbReference>
<dbReference type="PANTHER" id="PTHR15706">
    <property type="entry name" value="SH3 MULTIPLE DOMAIN"/>
    <property type="match status" value="1"/>
</dbReference>
<dbReference type="Proteomes" id="UP000472267">
    <property type="component" value="Chromosome 8"/>
</dbReference>
<keyword evidence="4" id="KW-1185">Reference proteome</keyword>
<dbReference type="PROSITE" id="PS50195">
    <property type="entry name" value="PX"/>
    <property type="match status" value="1"/>
</dbReference>
<name>A0A672H2T5_SALFA</name>
<dbReference type="Gene3D" id="3.30.1520.10">
    <property type="entry name" value="Phox-like domain"/>
    <property type="match status" value="1"/>
</dbReference>
<dbReference type="GO" id="GO:0016176">
    <property type="term" value="F:superoxide-generating NADPH oxidase activator activity"/>
    <property type="evidence" value="ECO:0007669"/>
    <property type="project" value="TreeGrafter"/>
</dbReference>
<reference evidence="3" key="3">
    <citation type="submission" date="2025-09" db="UniProtKB">
        <authorList>
            <consortium name="Ensembl"/>
        </authorList>
    </citation>
    <scope>IDENTIFICATION</scope>
</reference>
<feature type="domain" description="PX" evidence="2">
    <location>
        <begin position="1"/>
        <end position="129"/>
    </location>
</feature>
<dbReference type="InterPro" id="IPR036871">
    <property type="entry name" value="PX_dom_sf"/>
</dbReference>
<dbReference type="Ensembl" id="ENSSFAT00005021937.1">
    <property type="protein sequence ID" value="ENSSFAP00005021069.1"/>
    <property type="gene ID" value="ENSSFAG00005010987.1"/>
</dbReference>
<feature type="compositionally biased region" description="Low complexity" evidence="1">
    <location>
        <begin position="369"/>
        <end position="380"/>
    </location>
</feature>
<feature type="region of interest" description="Disordered" evidence="1">
    <location>
        <begin position="295"/>
        <end position="428"/>
    </location>
</feature>
<evidence type="ECO:0000313" key="3">
    <source>
        <dbReference type="Ensembl" id="ENSSFAP00005021069.1"/>
    </source>
</evidence>
<dbReference type="SUPFAM" id="SSF64268">
    <property type="entry name" value="PX domain"/>
    <property type="match status" value="1"/>
</dbReference>
<dbReference type="Gene3D" id="2.30.30.40">
    <property type="entry name" value="SH3 Domains"/>
    <property type="match status" value="1"/>
</dbReference>
<dbReference type="InterPro" id="IPR051228">
    <property type="entry name" value="NADPH_Oxidase/PX-Domain"/>
</dbReference>
<accession>A0A672H2T5</accession>
<dbReference type="InParanoid" id="A0A672H2T5"/>
<dbReference type="InterPro" id="IPR001683">
    <property type="entry name" value="PX_dom"/>
</dbReference>
<feature type="compositionally biased region" description="Basic and acidic residues" evidence="1">
    <location>
        <begin position="345"/>
        <end position="360"/>
    </location>
</feature>
<dbReference type="GO" id="GO:0005737">
    <property type="term" value="C:cytoplasm"/>
    <property type="evidence" value="ECO:0007669"/>
    <property type="project" value="TreeGrafter"/>
</dbReference>
<reference evidence="3" key="1">
    <citation type="submission" date="2019-06" db="EMBL/GenBank/DDBJ databases">
        <authorList>
            <consortium name="Wellcome Sanger Institute Data Sharing"/>
        </authorList>
    </citation>
    <scope>NUCLEOTIDE SEQUENCE [LARGE SCALE GENOMIC DNA]</scope>
</reference>
<reference evidence="3" key="2">
    <citation type="submission" date="2025-08" db="UniProtKB">
        <authorList>
            <consortium name="Ensembl"/>
        </authorList>
    </citation>
    <scope>IDENTIFICATION</scope>
</reference>
<dbReference type="GO" id="GO:0035091">
    <property type="term" value="F:phosphatidylinositol binding"/>
    <property type="evidence" value="ECO:0007669"/>
    <property type="project" value="InterPro"/>
</dbReference>
<proteinExistence type="predicted"/>